<dbReference type="InterPro" id="IPR011856">
    <property type="entry name" value="tRNA_endonuc-like_dom_sf"/>
</dbReference>
<evidence type="ECO:0000313" key="4">
    <source>
        <dbReference type="Proteomes" id="UP001156215"/>
    </source>
</evidence>
<name>A0A9E9LX67_9BURK</name>
<comment type="similarity">
    <text evidence="1 2">Belongs to the UPF0102 family.</text>
</comment>
<sequence>MQNTTAPKTRLPSGQAGENKALDYLIKQGLVLVARNFSSRMGEIDLIMKDRDTLVFIEVRKRSKGNFGGAVASITRAKQQRLVKTAQLFLQKTVKTPPSRFDVVALDGDDITWLKNVIDEM</sequence>
<keyword evidence="4" id="KW-1185">Reference proteome</keyword>
<proteinExistence type="inferred from homology"/>
<dbReference type="InterPro" id="IPR011335">
    <property type="entry name" value="Restrct_endonuc-II-like"/>
</dbReference>
<dbReference type="EMBL" id="CP098242">
    <property type="protein sequence ID" value="WAW09084.1"/>
    <property type="molecule type" value="Genomic_DNA"/>
</dbReference>
<dbReference type="PANTHER" id="PTHR34039">
    <property type="entry name" value="UPF0102 PROTEIN YRAN"/>
    <property type="match status" value="1"/>
</dbReference>
<dbReference type="SUPFAM" id="SSF52980">
    <property type="entry name" value="Restriction endonuclease-like"/>
    <property type="match status" value="1"/>
</dbReference>
<dbReference type="Gene3D" id="3.40.1350.10">
    <property type="match status" value="1"/>
</dbReference>
<dbReference type="NCBIfam" id="TIGR00252">
    <property type="entry name" value="YraN family protein"/>
    <property type="match status" value="1"/>
</dbReference>
<dbReference type="Proteomes" id="UP001156215">
    <property type="component" value="Chromosome"/>
</dbReference>
<dbReference type="RefSeq" id="WP_269308077.1">
    <property type="nucleotide sequence ID" value="NZ_CP098242.1"/>
</dbReference>
<dbReference type="HAMAP" id="MF_00048">
    <property type="entry name" value="UPF0102"/>
    <property type="match status" value="1"/>
</dbReference>
<dbReference type="InterPro" id="IPR003509">
    <property type="entry name" value="UPF0102_YraN-like"/>
</dbReference>
<dbReference type="PANTHER" id="PTHR34039:SF1">
    <property type="entry name" value="UPF0102 PROTEIN YRAN"/>
    <property type="match status" value="1"/>
</dbReference>
<reference evidence="3" key="1">
    <citation type="journal article" date="2022" name="Front. Microbiol.">
        <title>New perspectives on an old grouping: The genomic and phenotypic variability of Oxalobacter formigenes and the implications for calcium oxalate stone prevention.</title>
        <authorList>
            <person name="Chmiel J.A."/>
            <person name="Carr C."/>
            <person name="Stuivenberg G.A."/>
            <person name="Venema R."/>
            <person name="Chanyi R.M."/>
            <person name="Al K.F."/>
            <person name="Giguere D."/>
            <person name="Say H."/>
            <person name="Akouris P.P."/>
            <person name="Dominguez Romero S.A."/>
            <person name="Kwong A."/>
            <person name="Tai V."/>
            <person name="Koval S.F."/>
            <person name="Razvi H."/>
            <person name="Bjazevic J."/>
            <person name="Burton J.P."/>
        </authorList>
    </citation>
    <scope>NUCLEOTIDE SEQUENCE</scope>
    <source>
        <strain evidence="3">WoOx3</strain>
    </source>
</reference>
<dbReference type="AlphaFoldDB" id="A0A9E9LX67"/>
<gene>
    <name evidence="3" type="ORF">NB640_07260</name>
</gene>
<evidence type="ECO:0000256" key="1">
    <source>
        <dbReference type="ARBA" id="ARBA00006738"/>
    </source>
</evidence>
<evidence type="ECO:0000256" key="2">
    <source>
        <dbReference type="HAMAP-Rule" id="MF_00048"/>
    </source>
</evidence>
<dbReference type="NCBIfam" id="NF009150">
    <property type="entry name" value="PRK12497.1-3"/>
    <property type="match status" value="1"/>
</dbReference>
<dbReference type="CDD" id="cd20736">
    <property type="entry name" value="PoNe_Nuclease"/>
    <property type="match status" value="1"/>
</dbReference>
<evidence type="ECO:0000313" key="3">
    <source>
        <dbReference type="EMBL" id="WAW09084.1"/>
    </source>
</evidence>
<dbReference type="KEGG" id="ovb:NB640_07260"/>
<organism evidence="3 4">
    <name type="scientific">Oxalobacter vibrioformis</name>
    <dbReference type="NCBI Taxonomy" id="933080"/>
    <lineage>
        <taxon>Bacteria</taxon>
        <taxon>Pseudomonadati</taxon>
        <taxon>Pseudomonadota</taxon>
        <taxon>Betaproteobacteria</taxon>
        <taxon>Burkholderiales</taxon>
        <taxon>Oxalobacteraceae</taxon>
        <taxon>Oxalobacter</taxon>
    </lineage>
</organism>
<protein>
    <recommendedName>
        <fullName evidence="2">UPF0102 protein NB640_07260</fullName>
    </recommendedName>
</protein>
<dbReference type="Pfam" id="PF02021">
    <property type="entry name" value="UPF0102"/>
    <property type="match status" value="1"/>
</dbReference>
<accession>A0A9E9LX67</accession>
<dbReference type="GO" id="GO:0003676">
    <property type="term" value="F:nucleic acid binding"/>
    <property type="evidence" value="ECO:0007669"/>
    <property type="project" value="InterPro"/>
</dbReference>